<organism evidence="1 2">
    <name type="scientific">Rhizopus azygosporus</name>
    <name type="common">Rhizopus microsporus var. azygosporus</name>
    <dbReference type="NCBI Taxonomy" id="86630"/>
    <lineage>
        <taxon>Eukaryota</taxon>
        <taxon>Fungi</taxon>
        <taxon>Fungi incertae sedis</taxon>
        <taxon>Mucoromycota</taxon>
        <taxon>Mucoromycotina</taxon>
        <taxon>Mucoromycetes</taxon>
        <taxon>Mucorales</taxon>
        <taxon>Mucorineae</taxon>
        <taxon>Rhizopodaceae</taxon>
        <taxon>Rhizopus</taxon>
    </lineage>
</organism>
<accession>A0A367JWG9</accession>
<dbReference type="InterPro" id="IPR032675">
    <property type="entry name" value="LRR_dom_sf"/>
</dbReference>
<dbReference type="Proteomes" id="UP000252139">
    <property type="component" value="Unassembled WGS sequence"/>
</dbReference>
<keyword evidence="2" id="KW-1185">Reference proteome</keyword>
<protein>
    <submittedName>
        <fullName evidence="1">Uncharacterized protein</fullName>
    </submittedName>
</protein>
<gene>
    <name evidence="1" type="ORF">CU097_010144</name>
</gene>
<proteinExistence type="predicted"/>
<dbReference type="EMBL" id="PJQL01000599">
    <property type="protein sequence ID" value="RCH94248.1"/>
    <property type="molecule type" value="Genomic_DNA"/>
</dbReference>
<dbReference type="Gene3D" id="3.80.10.10">
    <property type="entry name" value="Ribonuclease Inhibitor"/>
    <property type="match status" value="1"/>
</dbReference>
<evidence type="ECO:0000313" key="1">
    <source>
        <dbReference type="EMBL" id="RCH94248.1"/>
    </source>
</evidence>
<sequence>MSRWKELPNEILYEIFELVRFNFGLHELVECQLVWEKFTECMQNSSLGGLVKEINFRCYREDNDEKVISLIHKLAEACPNVEIFKGELCDGQWDTLGGAVGSYWKQLKQLPRPDWSMDTDENTFASYYTLASVCRRTLTHIALPPTLPTSPQFTKVLPLLPSFISLTHLTVTPKVRRSTLIEFDEAIQQCPNLTCFSVNFYPGIPIETTGGNTKRYDVSSIQPHFKLKKLEADICLHQDTFDYIMHKFPNLECCNVNLAVNEDLLNHIESWLTKHYEEKLRTFQKYLNNRRCDWFFTFRSFPLIEEYLQRTTGPVVRIYARDSSWLHIKQDNITWIIDNTRESTDRLKELFKYQHDIKEAEIEVAGYHDTDHFMLALLSECKGLEKLTYIKTSKGISPITLPASNQILSSSLITLKLNAMGIELEALTAFSYAYPELRNLTIQGYCSGKMSQIDMPKTKFNHLQIHANTLISVFEAVLLQITSQKSSPKRFLVNRAAPNRIEEFTTYKEYQHKFVINCAGIDYLSLSIDRTHMLKKYPLLL</sequence>
<reference evidence="1 2" key="1">
    <citation type="journal article" date="2018" name="G3 (Bethesda)">
        <title>Phylogenetic and Phylogenomic Definition of Rhizopus Species.</title>
        <authorList>
            <person name="Gryganskyi A.P."/>
            <person name="Golan J."/>
            <person name="Dolatabadi S."/>
            <person name="Mondo S."/>
            <person name="Robb S."/>
            <person name="Idnurm A."/>
            <person name="Muszewska A."/>
            <person name="Steczkiewicz K."/>
            <person name="Masonjones S."/>
            <person name="Liao H.L."/>
            <person name="Gajdeczka M.T."/>
            <person name="Anike F."/>
            <person name="Vuek A."/>
            <person name="Anishchenko I.M."/>
            <person name="Voigt K."/>
            <person name="de Hoog G.S."/>
            <person name="Smith M.E."/>
            <person name="Heitman J."/>
            <person name="Vilgalys R."/>
            <person name="Stajich J.E."/>
        </authorList>
    </citation>
    <scope>NUCLEOTIDE SEQUENCE [LARGE SCALE GENOMIC DNA]</scope>
    <source>
        <strain evidence="1 2">CBS 357.93</strain>
    </source>
</reference>
<comment type="caution">
    <text evidence="1">The sequence shown here is derived from an EMBL/GenBank/DDBJ whole genome shotgun (WGS) entry which is preliminary data.</text>
</comment>
<name>A0A367JWG9_RHIAZ</name>
<dbReference type="AlphaFoldDB" id="A0A367JWG9"/>
<evidence type="ECO:0000313" key="2">
    <source>
        <dbReference type="Proteomes" id="UP000252139"/>
    </source>
</evidence>
<dbReference type="OrthoDB" id="2208738at2759"/>